<comment type="similarity">
    <text evidence="1">Belongs to the peptidase M16 family.</text>
</comment>
<keyword evidence="3" id="KW-0378">Hydrolase</keyword>
<evidence type="ECO:0000256" key="5">
    <source>
        <dbReference type="ARBA" id="ARBA00023049"/>
    </source>
</evidence>
<comment type="caution">
    <text evidence="8">The sequence shown here is derived from an EMBL/GenBank/DDBJ whole genome shotgun (WGS) entry which is preliminary data.</text>
</comment>
<sequence length="446" mass="48702">MALAIEIPRTRYPVEQFTLPNGLRVVLAPDASAPVIGVAVVYDVGIRSEPEGRTGFAHLFEHLMFQGSANLEKLAHFRHVQGAGGTFNGSTHLDYTDYFETLPSNALERALFLEADRMRGPRLTEENLRNQVDVVKEEIRVNVLNRPYGGFPWLKLPPVMFDSFPNAHDGYGSFVDLESATVADAADFFQRFYACGNAVLSVAGDLDVDETRKLVEKHFGDVEARPAPVRPDFSEPDLTSERRESYTDRLAPLPAVASAWRVPDPATDLQGYLAYVVLAEVLTDGDASRLVERLVLKDRTVTSVGGYIGFMGEPFEVRDPTALLLQSHLPPGGNIDRVLATVDEELDRLATDGLVAGELARTQARMATHLLRDNDAALNRALRMAVLEQQRGDANLLNELPHLIASVTDEQIVTAAAALRPNRRASVEVIPGAGNGANGAAQGDEQ</sequence>
<accession>A0ABV8LJL1</accession>
<keyword evidence="5" id="KW-0482">Metalloprotease</keyword>
<reference evidence="9" key="1">
    <citation type="journal article" date="2019" name="Int. J. Syst. Evol. Microbiol.">
        <title>The Global Catalogue of Microorganisms (GCM) 10K type strain sequencing project: providing services to taxonomists for standard genome sequencing and annotation.</title>
        <authorList>
            <consortium name="The Broad Institute Genomics Platform"/>
            <consortium name="The Broad Institute Genome Sequencing Center for Infectious Disease"/>
            <person name="Wu L."/>
            <person name="Ma J."/>
        </authorList>
    </citation>
    <scope>NUCLEOTIDE SEQUENCE [LARGE SCALE GENOMIC DNA]</scope>
    <source>
        <strain evidence="9">CGMCC 4.7289</strain>
    </source>
</reference>
<organism evidence="8 9">
    <name type="scientific">Hamadaea flava</name>
    <dbReference type="NCBI Taxonomy" id="1742688"/>
    <lineage>
        <taxon>Bacteria</taxon>
        <taxon>Bacillati</taxon>
        <taxon>Actinomycetota</taxon>
        <taxon>Actinomycetes</taxon>
        <taxon>Micromonosporales</taxon>
        <taxon>Micromonosporaceae</taxon>
        <taxon>Hamadaea</taxon>
    </lineage>
</organism>
<dbReference type="InterPro" id="IPR011765">
    <property type="entry name" value="Pept_M16_N"/>
</dbReference>
<evidence type="ECO:0000256" key="1">
    <source>
        <dbReference type="ARBA" id="ARBA00007261"/>
    </source>
</evidence>
<dbReference type="Proteomes" id="UP001595816">
    <property type="component" value="Unassembled WGS sequence"/>
</dbReference>
<evidence type="ECO:0000256" key="4">
    <source>
        <dbReference type="ARBA" id="ARBA00022833"/>
    </source>
</evidence>
<dbReference type="Gene3D" id="3.30.830.10">
    <property type="entry name" value="Metalloenzyme, LuxS/M16 peptidase-like"/>
    <property type="match status" value="2"/>
</dbReference>
<name>A0ABV8LJL1_9ACTN</name>
<keyword evidence="2" id="KW-0645">Protease</keyword>
<evidence type="ECO:0000259" key="7">
    <source>
        <dbReference type="Pfam" id="PF05193"/>
    </source>
</evidence>
<feature type="domain" description="Peptidase M16 N-terminal" evidence="6">
    <location>
        <begin position="24"/>
        <end position="141"/>
    </location>
</feature>
<dbReference type="InterPro" id="IPR050626">
    <property type="entry name" value="Peptidase_M16"/>
</dbReference>
<dbReference type="EMBL" id="JBHSAY010000005">
    <property type="protein sequence ID" value="MFC4130458.1"/>
    <property type="molecule type" value="Genomic_DNA"/>
</dbReference>
<evidence type="ECO:0000313" key="8">
    <source>
        <dbReference type="EMBL" id="MFC4130458.1"/>
    </source>
</evidence>
<protein>
    <submittedName>
        <fullName evidence="8">M16 family metallopeptidase</fullName>
    </submittedName>
</protein>
<gene>
    <name evidence="8" type="ORF">ACFOZ4_07560</name>
</gene>
<dbReference type="PANTHER" id="PTHR43690">
    <property type="entry name" value="NARDILYSIN"/>
    <property type="match status" value="1"/>
</dbReference>
<dbReference type="InterPro" id="IPR007863">
    <property type="entry name" value="Peptidase_M16_C"/>
</dbReference>
<evidence type="ECO:0000259" key="6">
    <source>
        <dbReference type="Pfam" id="PF00675"/>
    </source>
</evidence>
<evidence type="ECO:0000256" key="3">
    <source>
        <dbReference type="ARBA" id="ARBA00022801"/>
    </source>
</evidence>
<evidence type="ECO:0000256" key="2">
    <source>
        <dbReference type="ARBA" id="ARBA00022670"/>
    </source>
</evidence>
<dbReference type="Pfam" id="PF05193">
    <property type="entry name" value="Peptidase_M16_C"/>
    <property type="match status" value="1"/>
</dbReference>
<dbReference type="InterPro" id="IPR011249">
    <property type="entry name" value="Metalloenz_LuxS/M16"/>
</dbReference>
<dbReference type="RefSeq" id="WP_253757855.1">
    <property type="nucleotide sequence ID" value="NZ_JAMZDZ010000001.1"/>
</dbReference>
<dbReference type="PANTHER" id="PTHR43690:SF17">
    <property type="entry name" value="PROTEIN YHJJ"/>
    <property type="match status" value="1"/>
</dbReference>
<keyword evidence="4" id="KW-0862">Zinc</keyword>
<proteinExistence type="inferred from homology"/>
<feature type="domain" description="Peptidase M16 C-terminal" evidence="7">
    <location>
        <begin position="180"/>
        <end position="365"/>
    </location>
</feature>
<dbReference type="SUPFAM" id="SSF63411">
    <property type="entry name" value="LuxS/MPP-like metallohydrolase"/>
    <property type="match status" value="2"/>
</dbReference>
<keyword evidence="9" id="KW-1185">Reference proteome</keyword>
<dbReference type="Pfam" id="PF00675">
    <property type="entry name" value="Peptidase_M16"/>
    <property type="match status" value="1"/>
</dbReference>
<evidence type="ECO:0000313" key="9">
    <source>
        <dbReference type="Proteomes" id="UP001595816"/>
    </source>
</evidence>